<reference evidence="1 2" key="1">
    <citation type="submission" date="2018-08" db="EMBL/GenBank/DDBJ databases">
        <title>Genome sequence of Marinobacter flavimaris KCTC 12185.</title>
        <authorList>
            <person name="Chun J."/>
            <person name="Kim B.-Y."/>
            <person name="Choi S.-B."/>
            <person name="Kwak M.-J."/>
        </authorList>
    </citation>
    <scope>NUCLEOTIDE SEQUENCE [LARGE SCALE GENOMIC DNA]</scope>
    <source>
        <strain evidence="1 2">KCTC 12185</strain>
    </source>
</reference>
<gene>
    <name evidence="1" type="ORF">DXI23_07785</name>
</gene>
<organism evidence="1 2">
    <name type="scientific">Marinobacter flavimaris</name>
    <dbReference type="NCBI Taxonomy" id="262076"/>
    <lineage>
        <taxon>Bacteria</taxon>
        <taxon>Pseudomonadati</taxon>
        <taxon>Pseudomonadota</taxon>
        <taxon>Gammaproteobacteria</taxon>
        <taxon>Pseudomonadales</taxon>
        <taxon>Marinobacteraceae</taxon>
        <taxon>Marinobacter</taxon>
    </lineage>
</organism>
<evidence type="ECO:0000313" key="1">
    <source>
        <dbReference type="EMBL" id="RDU41297.1"/>
    </source>
</evidence>
<dbReference type="PROSITE" id="PS51257">
    <property type="entry name" value="PROKAR_LIPOPROTEIN"/>
    <property type="match status" value="1"/>
</dbReference>
<accession>A0A3D8H3N1</accession>
<comment type="caution">
    <text evidence="1">The sequence shown here is derived from an EMBL/GenBank/DDBJ whole genome shotgun (WGS) entry which is preliminary data.</text>
</comment>
<evidence type="ECO:0000313" key="2">
    <source>
        <dbReference type="Proteomes" id="UP000256431"/>
    </source>
</evidence>
<name>A0A3D8H3N1_9GAMM</name>
<dbReference type="AlphaFoldDB" id="A0A3D8H3N1"/>
<sequence length="328" mass="37014">MILNNRIDSESFMATIKAMLILGVLLLALTGCKVTTSDSHHYPDSGGFVSGLFYDARDTGRLYPTSSWSLTRYTEACQNEPLYFETHSGRVRVYGSPAYSETSFRAAASELERRIDGVLARFQLRWSEFVQDRSAAVAYPRQVIGCLSPEVSHSEFVSASMAAVAFNPYYGQWPYETGNTVAHELAHFVQQNLSRYDASYSLLPYWFAEGQAVVVAGEPIAEVYQHYDYDPLWDVTPGDTANFPYRFEHYGLAYRYLEKANGALAMTVLLEMVQVLDWDGGSYGEISTGESRAFVEAFNSANLVDHRNNYLSFQRFQSDYHDLLNGSY</sequence>
<proteinExistence type="predicted"/>
<dbReference type="EMBL" id="QRDH01000003">
    <property type="protein sequence ID" value="RDU41297.1"/>
    <property type="molecule type" value="Genomic_DNA"/>
</dbReference>
<evidence type="ECO:0008006" key="3">
    <source>
        <dbReference type="Google" id="ProtNLM"/>
    </source>
</evidence>
<protein>
    <recommendedName>
        <fullName evidence="3">DUF1570 domain-containing protein</fullName>
    </recommendedName>
</protein>
<dbReference type="Proteomes" id="UP000256431">
    <property type="component" value="Unassembled WGS sequence"/>
</dbReference>
<keyword evidence="2" id="KW-1185">Reference proteome</keyword>